<sequence>MYGFNGDNGTTDFTVYDSVNKLVVALAITVAVMATLSGMAQVFIFRASPQGQKGGAKVAPGGDEDEGGDDGAGEDEDEGGGKRHMRPMFGARTHDGGDDGARVKAGGGGRGGGGVGGGDVVKAGGGRSGGSGEVPAAAADGGSGKLRQPAEMDS</sequence>
<accession>A0A835SCG6</accession>
<keyword evidence="2" id="KW-1133">Transmembrane helix</keyword>
<evidence type="ECO:0000313" key="4">
    <source>
        <dbReference type="Proteomes" id="UP000650467"/>
    </source>
</evidence>
<dbReference type="EMBL" id="JAEHOC010000065">
    <property type="protein sequence ID" value="KAG2424419.1"/>
    <property type="molecule type" value="Genomic_DNA"/>
</dbReference>
<keyword evidence="2" id="KW-0472">Membrane</keyword>
<protein>
    <submittedName>
        <fullName evidence="3">Uncharacterized protein</fullName>
    </submittedName>
</protein>
<evidence type="ECO:0000313" key="3">
    <source>
        <dbReference type="EMBL" id="KAG2424419.1"/>
    </source>
</evidence>
<feature type="compositionally biased region" description="Gly residues" evidence="1">
    <location>
        <begin position="105"/>
        <end position="132"/>
    </location>
</feature>
<feature type="compositionally biased region" description="Acidic residues" evidence="1">
    <location>
        <begin position="62"/>
        <end position="78"/>
    </location>
</feature>
<feature type="compositionally biased region" description="Basic and acidic residues" evidence="1">
    <location>
        <begin position="92"/>
        <end position="102"/>
    </location>
</feature>
<feature type="transmembrane region" description="Helical" evidence="2">
    <location>
        <begin position="22"/>
        <end position="45"/>
    </location>
</feature>
<evidence type="ECO:0000256" key="2">
    <source>
        <dbReference type="SAM" id="Phobius"/>
    </source>
</evidence>
<keyword evidence="2" id="KW-0812">Transmembrane</keyword>
<proteinExistence type="predicted"/>
<organism evidence="3 4">
    <name type="scientific">Chlamydomonas incerta</name>
    <dbReference type="NCBI Taxonomy" id="51695"/>
    <lineage>
        <taxon>Eukaryota</taxon>
        <taxon>Viridiplantae</taxon>
        <taxon>Chlorophyta</taxon>
        <taxon>core chlorophytes</taxon>
        <taxon>Chlorophyceae</taxon>
        <taxon>CS clade</taxon>
        <taxon>Chlamydomonadales</taxon>
        <taxon>Chlamydomonadaceae</taxon>
        <taxon>Chlamydomonas</taxon>
    </lineage>
</organism>
<dbReference type="AlphaFoldDB" id="A0A835SCG6"/>
<dbReference type="Proteomes" id="UP000650467">
    <property type="component" value="Unassembled WGS sequence"/>
</dbReference>
<reference evidence="3" key="1">
    <citation type="journal article" date="2020" name="bioRxiv">
        <title>Comparative genomics of Chlamydomonas.</title>
        <authorList>
            <person name="Craig R.J."/>
            <person name="Hasan A.R."/>
            <person name="Ness R.W."/>
            <person name="Keightley P.D."/>
        </authorList>
    </citation>
    <scope>NUCLEOTIDE SEQUENCE</scope>
    <source>
        <strain evidence="3">SAG 7.73</strain>
    </source>
</reference>
<gene>
    <name evidence="3" type="ORF">HXX76_014472</name>
</gene>
<evidence type="ECO:0000256" key="1">
    <source>
        <dbReference type="SAM" id="MobiDB-lite"/>
    </source>
</evidence>
<name>A0A835SCG6_CHLIN</name>
<comment type="caution">
    <text evidence="3">The sequence shown here is derived from an EMBL/GenBank/DDBJ whole genome shotgun (WGS) entry which is preliminary data.</text>
</comment>
<feature type="region of interest" description="Disordered" evidence="1">
    <location>
        <begin position="49"/>
        <end position="154"/>
    </location>
</feature>
<keyword evidence="4" id="KW-1185">Reference proteome</keyword>